<evidence type="ECO:0000256" key="3">
    <source>
        <dbReference type="ARBA" id="ARBA00022475"/>
    </source>
</evidence>
<name>A0A173S1C2_EUBRA</name>
<dbReference type="InterPro" id="IPR036259">
    <property type="entry name" value="MFS_trans_sf"/>
</dbReference>
<dbReference type="PANTHER" id="PTHR36838:SF1">
    <property type="entry name" value="SLR1864 PROTEIN"/>
    <property type="match status" value="1"/>
</dbReference>
<feature type="transmembrane region" description="Helical" evidence="7">
    <location>
        <begin position="34"/>
        <end position="55"/>
    </location>
</feature>
<feature type="transmembrane region" description="Helical" evidence="7">
    <location>
        <begin position="123"/>
        <end position="145"/>
    </location>
</feature>
<dbReference type="GO" id="GO:0055085">
    <property type="term" value="P:transmembrane transport"/>
    <property type="evidence" value="ECO:0007669"/>
    <property type="project" value="InterPro"/>
</dbReference>
<evidence type="ECO:0000256" key="6">
    <source>
        <dbReference type="ARBA" id="ARBA00023136"/>
    </source>
</evidence>
<dbReference type="STRING" id="39490.ERS852448_00714"/>
<evidence type="ECO:0000256" key="2">
    <source>
        <dbReference type="ARBA" id="ARBA00022448"/>
    </source>
</evidence>
<dbReference type="PANTHER" id="PTHR36838">
    <property type="entry name" value="AUXIN EFFLUX CARRIER FAMILY PROTEIN"/>
    <property type="match status" value="1"/>
</dbReference>
<dbReference type="OrthoDB" id="9798064at2"/>
<accession>A0A173S1C2</accession>
<evidence type="ECO:0000256" key="5">
    <source>
        <dbReference type="ARBA" id="ARBA00022989"/>
    </source>
</evidence>
<feature type="transmembrane region" description="Helical" evidence="7">
    <location>
        <begin position="256"/>
        <end position="276"/>
    </location>
</feature>
<keyword evidence="4 7" id="KW-0812">Transmembrane</keyword>
<dbReference type="GeneID" id="97391443"/>
<feature type="transmembrane region" description="Helical" evidence="7">
    <location>
        <begin position="95"/>
        <end position="117"/>
    </location>
</feature>
<feature type="transmembrane region" description="Helical" evidence="7">
    <location>
        <begin position="288"/>
        <end position="308"/>
    </location>
</feature>
<evidence type="ECO:0000256" key="4">
    <source>
        <dbReference type="ARBA" id="ARBA00022692"/>
    </source>
</evidence>
<organism evidence="8 9">
    <name type="scientific">Eubacterium ramulus</name>
    <dbReference type="NCBI Taxonomy" id="39490"/>
    <lineage>
        <taxon>Bacteria</taxon>
        <taxon>Bacillati</taxon>
        <taxon>Bacillota</taxon>
        <taxon>Clostridia</taxon>
        <taxon>Eubacteriales</taxon>
        <taxon>Eubacteriaceae</taxon>
        <taxon>Eubacterium</taxon>
    </lineage>
</organism>
<dbReference type="AlphaFoldDB" id="A0A173S1C2"/>
<dbReference type="RefSeq" id="WP_055289450.1">
    <property type="nucleotide sequence ID" value="NZ_CP173382.1"/>
</dbReference>
<feature type="transmembrane region" description="Helical" evidence="7">
    <location>
        <begin position="61"/>
        <end position="83"/>
    </location>
</feature>
<dbReference type="InterPro" id="IPR004776">
    <property type="entry name" value="Mem_transp_PIN-like"/>
</dbReference>
<feature type="transmembrane region" description="Helical" evidence="7">
    <location>
        <begin position="190"/>
        <end position="216"/>
    </location>
</feature>
<dbReference type="SUPFAM" id="SSF103473">
    <property type="entry name" value="MFS general substrate transporter"/>
    <property type="match status" value="1"/>
</dbReference>
<sequence>MTIVTTMCKLLFAMLIGFYLFKKDILTKEVNAKLSSLIVQITCPCIILNSLSTVSHEDTGMILKLFLAGVVMYVIFPILSWIITKIMRVPAHLRGTYMCMLIFSNNSFMGYPVVQALYGDSAIFYITIFNMPFSILFFSMGLHLLKKDAAIESGNYVKEKMNFRSFINNGIIASIASLVIYFANIPMPDIFYSCVGFVGNITTPLSMIIIGASMAASSLGDIKKERGIWPMLPIRLAVMPVIVWLFMHLVTKDVSLINICTIGAGMPVASLVAMGAAPYPRQSQSASIGVAISTILSLVTIPIMAVLLGA</sequence>
<gene>
    <name evidence="8" type="ORF">ERS852448_00714</name>
</gene>
<comment type="subcellular location">
    <subcellularLocation>
        <location evidence="1">Membrane</location>
        <topology evidence="1">Multi-pass membrane protein</topology>
    </subcellularLocation>
</comment>
<proteinExistence type="predicted"/>
<reference evidence="8 9" key="1">
    <citation type="submission" date="2015-09" db="EMBL/GenBank/DDBJ databases">
        <authorList>
            <consortium name="Pathogen Informatics"/>
        </authorList>
    </citation>
    <scope>NUCLEOTIDE SEQUENCE [LARGE SCALE GENOMIC DNA]</scope>
    <source>
        <strain evidence="8 9">2789STDY5608891</strain>
    </source>
</reference>
<evidence type="ECO:0000313" key="9">
    <source>
        <dbReference type="Proteomes" id="UP000095492"/>
    </source>
</evidence>
<feature type="transmembrane region" description="Helical" evidence="7">
    <location>
        <begin position="6"/>
        <end position="22"/>
    </location>
</feature>
<keyword evidence="6 7" id="KW-0472">Membrane</keyword>
<dbReference type="Pfam" id="PF03547">
    <property type="entry name" value="Mem_trans"/>
    <property type="match status" value="1"/>
</dbReference>
<evidence type="ECO:0000256" key="1">
    <source>
        <dbReference type="ARBA" id="ARBA00004141"/>
    </source>
</evidence>
<feature type="transmembrane region" description="Helical" evidence="7">
    <location>
        <begin position="166"/>
        <end position="184"/>
    </location>
</feature>
<dbReference type="Proteomes" id="UP000095492">
    <property type="component" value="Unassembled WGS sequence"/>
</dbReference>
<protein>
    <submittedName>
        <fullName evidence="8">Auxin efflux carrier</fullName>
    </submittedName>
</protein>
<dbReference type="GO" id="GO:0016020">
    <property type="term" value="C:membrane"/>
    <property type="evidence" value="ECO:0007669"/>
    <property type="project" value="UniProtKB-SubCell"/>
</dbReference>
<keyword evidence="3" id="KW-1003">Cell membrane</keyword>
<keyword evidence="2" id="KW-0813">Transport</keyword>
<feature type="transmembrane region" description="Helical" evidence="7">
    <location>
        <begin position="228"/>
        <end position="250"/>
    </location>
</feature>
<keyword evidence="5 7" id="KW-1133">Transmembrane helix</keyword>
<evidence type="ECO:0000256" key="7">
    <source>
        <dbReference type="SAM" id="Phobius"/>
    </source>
</evidence>
<evidence type="ECO:0000313" key="8">
    <source>
        <dbReference type="EMBL" id="CUM84102.1"/>
    </source>
</evidence>
<dbReference type="EMBL" id="CYYA01000004">
    <property type="protein sequence ID" value="CUM84102.1"/>
    <property type="molecule type" value="Genomic_DNA"/>
</dbReference>